<dbReference type="Pfam" id="PF00501">
    <property type="entry name" value="AMP-binding"/>
    <property type="match status" value="1"/>
</dbReference>
<dbReference type="InterPro" id="IPR042099">
    <property type="entry name" value="ANL_N_sf"/>
</dbReference>
<dbReference type="Gene3D" id="3.40.50.12780">
    <property type="entry name" value="N-terminal domain of ligase-like"/>
    <property type="match status" value="1"/>
</dbReference>
<reference evidence="3 4" key="1">
    <citation type="submission" date="2016-11" db="EMBL/GenBank/DDBJ databases">
        <authorList>
            <person name="Jaros S."/>
            <person name="Januszkiewicz K."/>
            <person name="Wedrychowicz H."/>
        </authorList>
    </citation>
    <scope>NUCLEOTIDE SEQUENCE [LARGE SCALE GENOMIC DNA]</scope>
    <source>
        <strain evidence="3 4">DSM 24574</strain>
    </source>
</reference>
<feature type="domain" description="AMP-dependent synthetase/ligase" evidence="2">
    <location>
        <begin position="52"/>
        <end position="206"/>
    </location>
</feature>
<dbReference type="OrthoDB" id="8870348at2"/>
<accession>A0A1M5VS93</accession>
<dbReference type="STRING" id="947013.SAMN04488109_5363"/>
<keyword evidence="4" id="KW-1185">Reference proteome</keyword>
<proteinExistence type="inferred from homology"/>
<dbReference type="EMBL" id="FQWQ01000004">
    <property type="protein sequence ID" value="SHH78129.1"/>
    <property type="molecule type" value="Genomic_DNA"/>
</dbReference>
<dbReference type="GO" id="GO:0031956">
    <property type="term" value="F:medium-chain fatty acid-CoA ligase activity"/>
    <property type="evidence" value="ECO:0007669"/>
    <property type="project" value="TreeGrafter"/>
</dbReference>
<evidence type="ECO:0000313" key="3">
    <source>
        <dbReference type="EMBL" id="SHH78129.1"/>
    </source>
</evidence>
<name>A0A1M5VS93_9BACT</name>
<sequence length="363" mass="40066">MSPYPFDTLLVNARVVSLNDVLQQHAAFRDAFEESLFSFIREWHSGAEQFSQHTSGSTGMPKNISVTRAQMTTSARLTAEALGLKTGDTALLCLSPDFIAGKMMVVRCLVTGMKMIAITPSANPLEQLGPETIDFTAMVPYQVHDILRSSHPEKLQQLGSLLIGGAALDDESLAMLQPFRCRCYATYGMTETVSHIALKKLNGPDATDDYKTLPGIVISQDERECLVIGAPHFDGKIVTNDVVQIKDAHTFTWLGRWDNIINTGGMKVMPEDLETEIGKVFRAQKINNRFFVGSLPDSKLGSRVILIVEGHVPAPLRETLMARLRGQLPGYKTPKEIFVVPRFQYTGSDKINRKETLKGIAGL</sequence>
<dbReference type="RefSeq" id="WP_084138423.1">
    <property type="nucleotide sequence ID" value="NZ_FQWQ01000004.1"/>
</dbReference>
<organism evidence="3 4">
    <name type="scientific">Chryseolinea serpens</name>
    <dbReference type="NCBI Taxonomy" id="947013"/>
    <lineage>
        <taxon>Bacteria</taxon>
        <taxon>Pseudomonadati</taxon>
        <taxon>Bacteroidota</taxon>
        <taxon>Cytophagia</taxon>
        <taxon>Cytophagales</taxon>
        <taxon>Fulvivirgaceae</taxon>
        <taxon>Chryseolinea</taxon>
    </lineage>
</organism>
<protein>
    <submittedName>
        <fullName evidence="3">O-succinylbenzoic acid--CoA ligase</fullName>
    </submittedName>
</protein>
<comment type="similarity">
    <text evidence="1">Belongs to the ATP-dependent AMP-binding enzyme family.</text>
</comment>
<dbReference type="InterPro" id="IPR000873">
    <property type="entry name" value="AMP-dep_synth/lig_dom"/>
</dbReference>
<keyword evidence="3" id="KW-0436">Ligase</keyword>
<dbReference type="SUPFAM" id="SSF56801">
    <property type="entry name" value="Acetyl-CoA synthetase-like"/>
    <property type="match status" value="1"/>
</dbReference>
<evidence type="ECO:0000313" key="4">
    <source>
        <dbReference type="Proteomes" id="UP000184212"/>
    </source>
</evidence>
<gene>
    <name evidence="3" type="ORF">SAMN04488109_5363</name>
</gene>
<dbReference type="Proteomes" id="UP000184212">
    <property type="component" value="Unassembled WGS sequence"/>
</dbReference>
<dbReference type="PANTHER" id="PTHR43201">
    <property type="entry name" value="ACYL-COA SYNTHETASE"/>
    <property type="match status" value="1"/>
</dbReference>
<evidence type="ECO:0000256" key="1">
    <source>
        <dbReference type="ARBA" id="ARBA00006432"/>
    </source>
</evidence>
<dbReference type="PANTHER" id="PTHR43201:SF8">
    <property type="entry name" value="ACYL-COA SYNTHETASE FAMILY MEMBER 3"/>
    <property type="match status" value="1"/>
</dbReference>
<dbReference type="GO" id="GO:0006631">
    <property type="term" value="P:fatty acid metabolic process"/>
    <property type="evidence" value="ECO:0007669"/>
    <property type="project" value="TreeGrafter"/>
</dbReference>
<evidence type="ECO:0000259" key="2">
    <source>
        <dbReference type="Pfam" id="PF00501"/>
    </source>
</evidence>
<dbReference type="InterPro" id="IPR045851">
    <property type="entry name" value="AMP-bd_C_sf"/>
</dbReference>
<dbReference type="Gene3D" id="3.30.300.30">
    <property type="match status" value="1"/>
</dbReference>
<dbReference type="AlphaFoldDB" id="A0A1M5VS93"/>